<keyword evidence="2" id="KW-1185">Reference proteome</keyword>
<name>A0A5C6MGW8_9PLAN</name>
<protein>
    <submittedName>
        <fullName evidence="1">Uncharacterized protein</fullName>
    </submittedName>
</protein>
<accession>A0A5C6MGW8</accession>
<dbReference type="AlphaFoldDB" id="A0A5C6MGW8"/>
<comment type="caution">
    <text evidence="1">The sequence shown here is derived from an EMBL/GenBank/DDBJ whole genome shotgun (WGS) entry which is preliminary data.</text>
</comment>
<organism evidence="1 2">
    <name type="scientific">Planctomyces bekefii</name>
    <dbReference type="NCBI Taxonomy" id="1653850"/>
    <lineage>
        <taxon>Bacteria</taxon>
        <taxon>Pseudomonadati</taxon>
        <taxon>Planctomycetota</taxon>
        <taxon>Planctomycetia</taxon>
        <taxon>Planctomycetales</taxon>
        <taxon>Planctomycetaceae</taxon>
        <taxon>Planctomyces</taxon>
    </lineage>
</organism>
<dbReference type="Proteomes" id="UP000321083">
    <property type="component" value="Unassembled WGS sequence"/>
</dbReference>
<proteinExistence type="predicted"/>
<dbReference type="EMBL" id="SRHE01000032">
    <property type="protein sequence ID" value="TWW12191.1"/>
    <property type="molecule type" value="Genomic_DNA"/>
</dbReference>
<evidence type="ECO:0000313" key="1">
    <source>
        <dbReference type="EMBL" id="TWW12191.1"/>
    </source>
</evidence>
<reference evidence="1 2" key="1">
    <citation type="submission" date="2019-08" db="EMBL/GenBank/DDBJ databases">
        <title>100 year-old enigma solved: identification of Planctomyces bekefii, the type genus and species of the phylum Planctomycetes.</title>
        <authorList>
            <person name="Svetlana D.N."/>
            <person name="Overmann J."/>
        </authorList>
    </citation>
    <scope>NUCLEOTIDE SEQUENCE [LARGE SCALE GENOMIC DNA]</scope>
    <source>
        <strain evidence="1">Phe10_nw2017</strain>
    </source>
</reference>
<reference evidence="1 2" key="2">
    <citation type="submission" date="2019-08" db="EMBL/GenBank/DDBJ databases">
        <authorList>
            <person name="Henke P."/>
        </authorList>
    </citation>
    <scope>NUCLEOTIDE SEQUENCE [LARGE SCALE GENOMIC DNA]</scope>
    <source>
        <strain evidence="1">Phe10_nw2017</strain>
    </source>
</reference>
<gene>
    <name evidence="1" type="ORF">E3A20_03140</name>
</gene>
<sequence>MEVATALGAAFVVAPFAGGAEPVGTVGEACWADSTVPGSTSNSIREIRAGLMA</sequence>
<evidence type="ECO:0000313" key="2">
    <source>
        <dbReference type="Proteomes" id="UP000321083"/>
    </source>
</evidence>